<protein>
    <submittedName>
        <fullName evidence="7">Interferon gamma-inducible protein</fullName>
    </submittedName>
</protein>
<comment type="subcellular location">
    <subcellularLocation>
        <location evidence="1">Secreted</location>
    </subcellularLocation>
</comment>
<dbReference type="GO" id="GO:0016671">
    <property type="term" value="F:oxidoreductase activity, acting on a sulfur group of donors, disulfide as acceptor"/>
    <property type="evidence" value="ECO:0007669"/>
    <property type="project" value="InterPro"/>
</dbReference>
<organism evidence="7 8">
    <name type="scientific">Cyclospora cayetanensis</name>
    <dbReference type="NCBI Taxonomy" id="88456"/>
    <lineage>
        <taxon>Eukaryota</taxon>
        <taxon>Sar</taxon>
        <taxon>Alveolata</taxon>
        <taxon>Apicomplexa</taxon>
        <taxon>Conoidasida</taxon>
        <taxon>Coccidia</taxon>
        <taxon>Eucoccidiorida</taxon>
        <taxon>Eimeriorina</taxon>
        <taxon>Eimeriidae</taxon>
        <taxon>Cyclospora</taxon>
    </lineage>
</organism>
<feature type="signal peptide" evidence="6">
    <location>
        <begin position="1"/>
        <end position="20"/>
    </location>
</feature>
<keyword evidence="3" id="KW-0964">Secreted</keyword>
<comment type="caution">
    <text evidence="7">The sequence shown here is derived from an EMBL/GenBank/DDBJ whole genome shotgun (WGS) entry which is preliminary data.</text>
</comment>
<sequence length="112" mass="12238">MINATLLALGSLAVVPPTFAVDIGIFYESRCPASQQFIDQQLLDIAQFANELELAKVAIHPVPYGNTKETLTQTGHYQYDCEHGPEECYLNRVEACGLGLMSEVGSMGQLCE</sequence>
<keyword evidence="8" id="KW-1185">Reference proteome</keyword>
<dbReference type="InterPro" id="IPR004911">
    <property type="entry name" value="Interferon-induced_GILT"/>
</dbReference>
<evidence type="ECO:0000313" key="7">
    <source>
        <dbReference type="EMBL" id="OEH79425.1"/>
    </source>
</evidence>
<reference evidence="7 8" key="1">
    <citation type="journal article" date="2016" name="BMC Genomics">
        <title>Comparative genomics reveals Cyclospora cayetanensis possesses coccidia-like metabolism and invasion components but unique surface antigens.</title>
        <authorList>
            <person name="Liu S."/>
            <person name="Wang L."/>
            <person name="Zheng H."/>
            <person name="Xu Z."/>
            <person name="Roellig D.M."/>
            <person name="Li N."/>
            <person name="Frace M.A."/>
            <person name="Tang K."/>
            <person name="Arrowood M.J."/>
            <person name="Moss D.M."/>
            <person name="Zhang L."/>
            <person name="Feng Y."/>
            <person name="Xiao L."/>
        </authorList>
    </citation>
    <scope>NUCLEOTIDE SEQUENCE [LARGE SCALE GENOMIC DNA]</scope>
    <source>
        <strain evidence="7 8">CHN_HEN01</strain>
    </source>
</reference>
<evidence type="ECO:0000256" key="6">
    <source>
        <dbReference type="SAM" id="SignalP"/>
    </source>
</evidence>
<dbReference type="AlphaFoldDB" id="A0A1D3D7K4"/>
<evidence type="ECO:0000313" key="8">
    <source>
        <dbReference type="Proteomes" id="UP000095192"/>
    </source>
</evidence>
<feature type="chain" id="PRO_5008914220" evidence="6">
    <location>
        <begin position="21"/>
        <end position="112"/>
    </location>
</feature>
<proteinExistence type="inferred from homology"/>
<dbReference type="Proteomes" id="UP000095192">
    <property type="component" value="Unassembled WGS sequence"/>
</dbReference>
<dbReference type="PANTHER" id="PTHR13234">
    <property type="entry name" value="GAMMA-INTERFERON INDUCIBLE LYSOSOMAL THIOL REDUCTASE GILT"/>
    <property type="match status" value="1"/>
</dbReference>
<dbReference type="PANTHER" id="PTHR13234:SF8">
    <property type="entry name" value="GAMMA-INTERFERON-INDUCIBLE LYSOSOMAL THIOL REDUCTASE"/>
    <property type="match status" value="1"/>
</dbReference>
<evidence type="ECO:0000256" key="3">
    <source>
        <dbReference type="ARBA" id="ARBA00022525"/>
    </source>
</evidence>
<evidence type="ECO:0000256" key="1">
    <source>
        <dbReference type="ARBA" id="ARBA00004613"/>
    </source>
</evidence>
<dbReference type="EMBL" id="JROU02000389">
    <property type="protein sequence ID" value="OEH79425.1"/>
    <property type="molecule type" value="Genomic_DNA"/>
</dbReference>
<accession>A0A1D3D7K4</accession>
<keyword evidence="4 6" id="KW-0732">Signal</keyword>
<dbReference type="InParanoid" id="A0A1D3D7K4"/>
<comment type="similarity">
    <text evidence="2">Belongs to the GILT family.</text>
</comment>
<dbReference type="Pfam" id="PF03227">
    <property type="entry name" value="GILT"/>
    <property type="match status" value="1"/>
</dbReference>
<dbReference type="GO" id="GO:0005576">
    <property type="term" value="C:extracellular region"/>
    <property type="evidence" value="ECO:0007669"/>
    <property type="project" value="UniProtKB-SubCell"/>
</dbReference>
<evidence type="ECO:0000256" key="4">
    <source>
        <dbReference type="ARBA" id="ARBA00022729"/>
    </source>
</evidence>
<keyword evidence="5" id="KW-0325">Glycoprotein</keyword>
<dbReference type="VEuPathDB" id="ToxoDB:cyc_06742"/>
<evidence type="ECO:0000256" key="2">
    <source>
        <dbReference type="ARBA" id="ARBA00005679"/>
    </source>
</evidence>
<gene>
    <name evidence="7" type="ORF">cyc_06742</name>
</gene>
<evidence type="ECO:0000256" key="5">
    <source>
        <dbReference type="ARBA" id="ARBA00023180"/>
    </source>
</evidence>
<name>A0A1D3D7K4_9EIME</name>